<dbReference type="AlphaFoldDB" id="A0A7G7YPV1"/>
<dbReference type="EMBL" id="CP046883">
    <property type="protein sequence ID" value="QNH96521.1"/>
    <property type="molecule type" value="Genomic_DNA"/>
</dbReference>
<dbReference type="KEGG" id="cans:GP473_07495"/>
<dbReference type="Proteomes" id="UP000515275">
    <property type="component" value="Chromosome"/>
</dbReference>
<dbReference type="Pfam" id="PF09819">
    <property type="entry name" value="ABC_cobalt"/>
    <property type="match status" value="1"/>
</dbReference>
<gene>
    <name evidence="1" type="ORF">GP473_07495</name>
</gene>
<reference evidence="1 2" key="1">
    <citation type="submission" date="2019-12" db="EMBL/GenBank/DDBJ databases">
        <title>Corynebacterium sp. nov., isolated from feces of the Anser Albifrons in China.</title>
        <authorList>
            <person name="Liu Q."/>
        </authorList>
    </citation>
    <scope>NUCLEOTIDE SEQUENCE [LARGE SCALE GENOMIC DNA]</scope>
    <source>
        <strain evidence="1 2">23H37-10</strain>
    </source>
</reference>
<accession>A0A7G7YPV1</accession>
<organism evidence="1 2">
    <name type="scientific">Corynebacterium anserum</name>
    <dbReference type="NCBI Taxonomy" id="2684406"/>
    <lineage>
        <taxon>Bacteria</taxon>
        <taxon>Bacillati</taxon>
        <taxon>Actinomycetota</taxon>
        <taxon>Actinomycetes</taxon>
        <taxon>Mycobacteriales</taxon>
        <taxon>Corynebacteriaceae</taxon>
        <taxon>Corynebacterium</taxon>
    </lineage>
</organism>
<evidence type="ECO:0000313" key="2">
    <source>
        <dbReference type="Proteomes" id="UP000515275"/>
    </source>
</evidence>
<dbReference type="RefSeq" id="WP_185770272.1">
    <property type="nucleotide sequence ID" value="NZ_CP046883.1"/>
</dbReference>
<name>A0A7G7YPV1_9CORY</name>
<sequence>MNQFSATVTKRSMTWRVVDIVIAAVLGVACGLIFWVWNSIGGTGTTVFDAITPGLGGLFLGIWLIGGLIGGLIIRKPGAALFVELLAASVSAGIGNQWGIETLYSGLAQGIGAELVFLIFAYKRYQLSVAMLSGMSAAACEWVMELFVTGNLAKSVSYNLVYLICMLISGAIVAGVLSFYVVKGLAATGALDRFAVGRERQALV</sequence>
<dbReference type="PIRSF" id="PIRSF037394">
    <property type="entry name" value="ABC_thiamine-permease_YkoE_prd"/>
    <property type="match status" value="1"/>
</dbReference>
<proteinExistence type="predicted"/>
<dbReference type="InterPro" id="IPR017195">
    <property type="entry name" value="ABC_thiamin-permease_prd"/>
</dbReference>
<keyword evidence="2" id="KW-1185">Reference proteome</keyword>
<evidence type="ECO:0000313" key="1">
    <source>
        <dbReference type="EMBL" id="QNH96521.1"/>
    </source>
</evidence>
<protein>
    <submittedName>
        <fullName evidence="1">Uncharacterized protein</fullName>
    </submittedName>
</protein>